<feature type="compositionally biased region" description="Polar residues" evidence="1">
    <location>
        <begin position="90"/>
        <end position="101"/>
    </location>
</feature>
<accession>A0AAT9HDT1</accession>
<sequence>MLPKIPGNPPGKSCGFSRCDGQRSLMGASAGKGCGDCVQVGLDPSLQTACAFAQLVHVQPGRMINEYARRLRVDLGTPAECIGEPAPRLSSRSSAGDGTSQ</sequence>
<evidence type="ECO:0000256" key="1">
    <source>
        <dbReference type="SAM" id="MobiDB-lite"/>
    </source>
</evidence>
<dbReference type="AlphaFoldDB" id="A0AAT9HDT1"/>
<gene>
    <name evidence="2" type="ORF">SHKM778_18920</name>
</gene>
<reference evidence="2" key="2">
    <citation type="submission" date="2024-07" db="EMBL/GenBank/DDBJ databases">
        <title>Streptomyces haneummycinica sp. nov., a new antibiotic-producing actinobacterium isolated from marine sediment.</title>
        <authorList>
            <person name="Uemura M."/>
            <person name="Hamada M."/>
            <person name="Hirano S."/>
            <person name="Kobayashi K."/>
            <person name="Ohshiro T."/>
            <person name="Kobayashi T."/>
            <person name="Terahara T."/>
        </authorList>
    </citation>
    <scope>NUCLEOTIDE SEQUENCE</scope>
    <source>
        <strain evidence="2">KM77-8</strain>
    </source>
</reference>
<reference evidence="2" key="1">
    <citation type="submission" date="2024-06" db="EMBL/GenBank/DDBJ databases">
        <authorList>
            <consortium name="consrtm"/>
            <person name="Uemura M."/>
            <person name="Terahara T."/>
        </authorList>
    </citation>
    <scope>NUCLEOTIDE SEQUENCE</scope>
    <source>
        <strain evidence="2">KM77-8</strain>
    </source>
</reference>
<feature type="region of interest" description="Disordered" evidence="1">
    <location>
        <begin position="80"/>
        <end position="101"/>
    </location>
</feature>
<dbReference type="EMBL" id="AP035768">
    <property type="protein sequence ID" value="BFO15504.1"/>
    <property type="molecule type" value="Genomic_DNA"/>
</dbReference>
<protein>
    <submittedName>
        <fullName evidence="2">Uncharacterized protein</fullName>
    </submittedName>
</protein>
<proteinExistence type="predicted"/>
<name>A0AAT9HDT1_9ACTN</name>
<organism evidence="2">
    <name type="scientific">Streptomyces haneummycinicus</name>
    <dbReference type="NCBI Taxonomy" id="3074435"/>
    <lineage>
        <taxon>Bacteria</taxon>
        <taxon>Bacillati</taxon>
        <taxon>Actinomycetota</taxon>
        <taxon>Actinomycetes</taxon>
        <taxon>Kitasatosporales</taxon>
        <taxon>Streptomycetaceae</taxon>
        <taxon>Streptomyces</taxon>
    </lineage>
</organism>
<evidence type="ECO:0000313" key="2">
    <source>
        <dbReference type="EMBL" id="BFO15504.1"/>
    </source>
</evidence>